<evidence type="ECO:0000256" key="2">
    <source>
        <dbReference type="SAM" id="Phobius"/>
    </source>
</evidence>
<dbReference type="PANTHER" id="PTHR12064:SF94">
    <property type="entry name" value="UNEXTENDED PROTEIN"/>
    <property type="match status" value="1"/>
</dbReference>
<dbReference type="PANTHER" id="PTHR12064">
    <property type="entry name" value="METAL TRANSPORTER CNNM"/>
    <property type="match status" value="1"/>
</dbReference>
<dbReference type="Pfam" id="PF01595">
    <property type="entry name" value="CNNM"/>
    <property type="match status" value="1"/>
</dbReference>
<protein>
    <submittedName>
        <fullName evidence="4">Hemolysin, contains CBS domains</fullName>
    </submittedName>
</protein>
<dbReference type="InterPro" id="IPR002550">
    <property type="entry name" value="CNNM"/>
</dbReference>
<dbReference type="InterPro" id="IPR045095">
    <property type="entry name" value="ACDP"/>
</dbReference>
<dbReference type="GO" id="GO:0016020">
    <property type="term" value="C:membrane"/>
    <property type="evidence" value="ECO:0007669"/>
    <property type="project" value="UniProtKB-UniRule"/>
</dbReference>
<evidence type="ECO:0000313" key="4">
    <source>
        <dbReference type="EMBL" id="SCX79434.1"/>
    </source>
</evidence>
<dbReference type="RefSeq" id="WP_092207618.1">
    <property type="nucleotide sequence ID" value="NZ_FMUX01000001.1"/>
</dbReference>
<feature type="transmembrane region" description="Helical" evidence="2">
    <location>
        <begin position="6"/>
        <end position="28"/>
    </location>
</feature>
<proteinExistence type="predicted"/>
<feature type="transmembrane region" description="Helical" evidence="2">
    <location>
        <begin position="84"/>
        <end position="102"/>
    </location>
</feature>
<keyword evidence="1 2" id="KW-0812">Transmembrane</keyword>
<dbReference type="GO" id="GO:0010960">
    <property type="term" value="P:magnesium ion homeostasis"/>
    <property type="evidence" value="ECO:0007669"/>
    <property type="project" value="InterPro"/>
</dbReference>
<dbReference type="AlphaFoldDB" id="A0A1G5ANI5"/>
<evidence type="ECO:0000256" key="1">
    <source>
        <dbReference type="PROSITE-ProRule" id="PRU01193"/>
    </source>
</evidence>
<evidence type="ECO:0000259" key="3">
    <source>
        <dbReference type="PROSITE" id="PS51846"/>
    </source>
</evidence>
<feature type="domain" description="CNNM transmembrane" evidence="3">
    <location>
        <begin position="1"/>
        <end position="176"/>
    </location>
</feature>
<dbReference type="STRING" id="419481.SAMN05216233_101335"/>
<organism evidence="4 5">
    <name type="scientific">Desulfoluna spongiiphila</name>
    <dbReference type="NCBI Taxonomy" id="419481"/>
    <lineage>
        <taxon>Bacteria</taxon>
        <taxon>Pseudomonadati</taxon>
        <taxon>Thermodesulfobacteriota</taxon>
        <taxon>Desulfobacteria</taxon>
        <taxon>Desulfobacterales</taxon>
        <taxon>Desulfolunaceae</taxon>
        <taxon>Desulfoluna</taxon>
    </lineage>
</organism>
<feature type="transmembrane region" description="Helical" evidence="2">
    <location>
        <begin position="58"/>
        <end position="78"/>
    </location>
</feature>
<accession>A0A1G5ANI5</accession>
<keyword evidence="1 2" id="KW-0472">Membrane</keyword>
<keyword evidence="5" id="KW-1185">Reference proteome</keyword>
<feature type="transmembrane region" description="Helical" evidence="2">
    <location>
        <begin position="114"/>
        <end position="133"/>
    </location>
</feature>
<name>A0A1G5ANI5_9BACT</name>
<gene>
    <name evidence="4" type="ORF">SAMN05216233_101335</name>
</gene>
<dbReference type="EMBL" id="FMUX01000001">
    <property type="protein sequence ID" value="SCX79434.1"/>
    <property type="molecule type" value="Genomic_DNA"/>
</dbReference>
<reference evidence="4 5" key="1">
    <citation type="submission" date="2016-10" db="EMBL/GenBank/DDBJ databases">
        <authorList>
            <person name="de Groot N.N."/>
        </authorList>
    </citation>
    <scope>NUCLEOTIDE SEQUENCE [LARGE SCALE GENOMIC DNA]</scope>
    <source>
        <strain evidence="4 5">AA1</strain>
    </source>
</reference>
<sequence>MIEGITWAGIVFCITQSAIFSGLNLAFFSISKLRLEVEASQGNIYAARVIKLRKDSNFLLTTILWGNVGINVLLALLANSVMTGITAFLFSTVLITFLGEVIPQAYFSRHALKMAYGFSPLLRLYQCILFVVAKPTAMMLDRWLGKESFHFMRERDMQQLITMHMKSDQSDIDAVEGKGAINFLNLDDIPLAKEGEFIDPLSIIHLPFKNNIPCFPTPGTPAFEEFINQIQSSGKKWIILIDDMGYPGFALNSDSFLRSVLFDTAPIHPMAHCHRPIITTDATTPLGSVLPKLKVHPERSDDDVIDDDLIILWGKTKKVVTGADILGRLLRGIADRPKET</sequence>
<evidence type="ECO:0000313" key="5">
    <source>
        <dbReference type="Proteomes" id="UP000198870"/>
    </source>
</evidence>
<keyword evidence="1 2" id="KW-1133">Transmembrane helix</keyword>
<dbReference type="OrthoDB" id="5470682at2"/>
<dbReference type="PROSITE" id="PS51846">
    <property type="entry name" value="CNNM"/>
    <property type="match status" value="1"/>
</dbReference>
<dbReference type="Proteomes" id="UP000198870">
    <property type="component" value="Unassembled WGS sequence"/>
</dbReference>